<evidence type="ECO:0000259" key="5">
    <source>
        <dbReference type="Pfam" id="PF00419"/>
    </source>
</evidence>
<dbReference type="PANTHER" id="PTHR33420">
    <property type="entry name" value="FIMBRIAL SUBUNIT ELFA-RELATED"/>
    <property type="match status" value="1"/>
</dbReference>
<sequence>MSMKKRIFGRGFPALGRIMMSGLLCAAVFFSGASEAALWNGCYVKRDGVMLPSDQNGLFTIAFDLPASVQVDPNAPNGTVLYTAISQPRSHEITCPMLRGFNIDWRMWGSPVGTAGGQPSVYTTSVPGIGARMSAADISSGAYWPVSMNVNPATLYTQLAVKLELIKIGAVTSPPNLPPGTIDRLGTLYIRNYAGNLIQFKLARPIVIRPIAPTCKVETPVIQASLGTVYGKSLEGGATSSAVPFNIRLLCSGAGQITGTPGKALTYITLTDATNPGNRSDMLSLSSDSTATGVGIQILRGDGSIVSYGPDSSAEGNPNQWYVGEYGNGTVDIPLKARYAGEGGKVGPGSANGLATFTMSYQ</sequence>
<evidence type="ECO:0000256" key="3">
    <source>
        <dbReference type="ARBA" id="ARBA00023263"/>
    </source>
</evidence>
<feature type="signal peptide" evidence="4">
    <location>
        <begin position="1"/>
        <end position="26"/>
    </location>
</feature>
<keyword evidence="8" id="KW-1185">Reference proteome</keyword>
<feature type="domain" description="MrkD-like receptor binding" evidence="6">
    <location>
        <begin position="69"/>
        <end position="182"/>
    </location>
</feature>
<dbReference type="PANTHER" id="PTHR33420:SF14">
    <property type="entry name" value="TYPE 1 FIMBRIN D-MANNOSE SPECIFIC ADHESIN"/>
    <property type="match status" value="1"/>
</dbReference>
<evidence type="ECO:0000256" key="1">
    <source>
        <dbReference type="ARBA" id="ARBA00004561"/>
    </source>
</evidence>
<dbReference type="Pfam" id="PF22003">
    <property type="entry name" value="MrkDrd"/>
    <property type="match status" value="1"/>
</dbReference>
<dbReference type="InterPro" id="IPR036937">
    <property type="entry name" value="Adhesion_dom_fimbrial_sf"/>
</dbReference>
<protein>
    <submittedName>
        <fullName evidence="7">Fimbrial protein</fullName>
    </submittedName>
</protein>
<gene>
    <name evidence="7" type="ORF">ACGTRS_18225</name>
</gene>
<dbReference type="Pfam" id="PF00419">
    <property type="entry name" value="Fimbrial"/>
    <property type="match status" value="1"/>
</dbReference>
<dbReference type="RefSeq" id="WP_395129908.1">
    <property type="nucleotide sequence ID" value="NZ_JBIMPM010000021.1"/>
</dbReference>
<organism evidence="7 8">
    <name type="scientific">Burkholderia semiarida</name>
    <dbReference type="NCBI Taxonomy" id="2843303"/>
    <lineage>
        <taxon>Bacteria</taxon>
        <taxon>Pseudomonadati</taxon>
        <taxon>Pseudomonadota</taxon>
        <taxon>Betaproteobacteria</taxon>
        <taxon>Burkholderiales</taxon>
        <taxon>Burkholderiaceae</taxon>
        <taxon>Burkholderia</taxon>
        <taxon>Burkholderia cepacia complex</taxon>
    </lineage>
</organism>
<dbReference type="Gene3D" id="2.60.40.3310">
    <property type="match status" value="1"/>
</dbReference>
<dbReference type="InterPro" id="IPR054160">
    <property type="entry name" value="MrkD_recept-bd"/>
</dbReference>
<comment type="similarity">
    <text evidence="2">Belongs to the fimbrial protein family.</text>
</comment>
<dbReference type="InterPro" id="IPR008966">
    <property type="entry name" value="Adhesion_dom_sf"/>
</dbReference>
<name>A0ABW7L6E6_9BURK</name>
<reference evidence="7 8" key="1">
    <citation type="submission" date="2024-10" db="EMBL/GenBank/DDBJ databases">
        <title>Burkholderia semiarida in Mexico.</title>
        <authorList>
            <person name="Estrada P."/>
        </authorList>
    </citation>
    <scope>NUCLEOTIDE SEQUENCE [LARGE SCALE GENOMIC DNA]</scope>
    <source>
        <strain evidence="7 8">CLM7-1</strain>
    </source>
</reference>
<accession>A0ABW7L6E6</accession>
<dbReference type="Proteomes" id="UP001609186">
    <property type="component" value="Unassembled WGS sequence"/>
</dbReference>
<dbReference type="EMBL" id="JBIMPM010000021">
    <property type="protein sequence ID" value="MFH5253160.1"/>
    <property type="molecule type" value="Genomic_DNA"/>
</dbReference>
<evidence type="ECO:0000259" key="6">
    <source>
        <dbReference type="Pfam" id="PF22003"/>
    </source>
</evidence>
<dbReference type="SUPFAM" id="SSF49401">
    <property type="entry name" value="Bacterial adhesins"/>
    <property type="match status" value="1"/>
</dbReference>
<evidence type="ECO:0000256" key="4">
    <source>
        <dbReference type="SAM" id="SignalP"/>
    </source>
</evidence>
<comment type="caution">
    <text evidence="7">The sequence shown here is derived from an EMBL/GenBank/DDBJ whole genome shotgun (WGS) entry which is preliminary data.</text>
</comment>
<dbReference type="InterPro" id="IPR000259">
    <property type="entry name" value="Adhesion_dom_fimbrial"/>
</dbReference>
<dbReference type="Gene3D" id="2.60.40.1090">
    <property type="entry name" value="Fimbrial-type adhesion domain"/>
    <property type="match status" value="1"/>
</dbReference>
<feature type="domain" description="Fimbrial-type adhesion" evidence="5">
    <location>
        <begin position="211"/>
        <end position="362"/>
    </location>
</feature>
<feature type="chain" id="PRO_5046992308" evidence="4">
    <location>
        <begin position="27"/>
        <end position="362"/>
    </location>
</feature>
<evidence type="ECO:0000256" key="2">
    <source>
        <dbReference type="ARBA" id="ARBA00006671"/>
    </source>
</evidence>
<proteinExistence type="inferred from homology"/>
<evidence type="ECO:0000313" key="7">
    <source>
        <dbReference type="EMBL" id="MFH5253160.1"/>
    </source>
</evidence>
<dbReference type="InterPro" id="IPR050263">
    <property type="entry name" value="Bact_Fimbrial_Adh_Pro"/>
</dbReference>
<keyword evidence="4" id="KW-0732">Signal</keyword>
<comment type="subcellular location">
    <subcellularLocation>
        <location evidence="1">Fimbrium</location>
    </subcellularLocation>
</comment>
<keyword evidence="3" id="KW-0281">Fimbrium</keyword>
<evidence type="ECO:0000313" key="8">
    <source>
        <dbReference type="Proteomes" id="UP001609186"/>
    </source>
</evidence>